<dbReference type="InterPro" id="IPR010921">
    <property type="entry name" value="Trp_repressor/repl_initiator"/>
</dbReference>
<organism evidence="1 2">
    <name type="scientific">Methylobacterium oryzae</name>
    <dbReference type="NCBI Taxonomy" id="334852"/>
    <lineage>
        <taxon>Bacteria</taxon>
        <taxon>Pseudomonadati</taxon>
        <taxon>Pseudomonadota</taxon>
        <taxon>Alphaproteobacteria</taxon>
        <taxon>Hyphomicrobiales</taxon>
        <taxon>Methylobacteriaceae</taxon>
        <taxon>Methylobacterium</taxon>
    </lineage>
</organism>
<dbReference type="Pfam" id="PF01527">
    <property type="entry name" value="HTH_Tnp_1"/>
    <property type="match status" value="1"/>
</dbReference>
<dbReference type="SUPFAM" id="SSF48295">
    <property type="entry name" value="TrpR-like"/>
    <property type="match status" value="1"/>
</dbReference>
<keyword evidence="2" id="KW-1185">Reference proteome</keyword>
<dbReference type="PANTHER" id="PTHR37936:SF3">
    <property type="entry name" value="TRANSPOSASE INSC FOR INSERTION ELEMENT IS2A-RELATED"/>
    <property type="match status" value="1"/>
</dbReference>
<dbReference type="PANTHER" id="PTHR37936">
    <property type="entry name" value="TRANSPOSASE INSC FOR INSERTION ELEMENT IS2A-RELATED"/>
    <property type="match status" value="1"/>
</dbReference>
<dbReference type="InterPro" id="IPR002514">
    <property type="entry name" value="Transposase_8"/>
</dbReference>
<comment type="caution">
    <text evidence="1">The sequence shown here is derived from an EMBL/GenBank/DDBJ whole genome shotgun (WGS) entry which is preliminary data.</text>
</comment>
<sequence>MTDRMVSSDDPPRAERVEVITSVQPRRPWTTQEKVRLVEESYLPSQSVSLVARRHWLNANQLFTWRRLMEQGAFTAVAGRCWTRLAWSPSLKGGRFYETRLGAPRLIVGLSVRKLSDAFEVGLRRSMAELVELAQAQVRERPDDLP</sequence>
<evidence type="ECO:0000313" key="2">
    <source>
        <dbReference type="Proteomes" id="UP001355206"/>
    </source>
</evidence>
<evidence type="ECO:0000313" key="1">
    <source>
        <dbReference type="EMBL" id="MEE7493305.1"/>
    </source>
</evidence>
<protein>
    <recommendedName>
        <fullName evidence="3">Transposase</fullName>
    </recommendedName>
</protein>
<accession>A0ABU7TUF0</accession>
<dbReference type="RefSeq" id="WP_331303545.1">
    <property type="nucleotide sequence ID" value="NZ_MLCA01000014.1"/>
</dbReference>
<gene>
    <name evidence="1" type="ORF">MOTC310_23740</name>
</gene>
<proteinExistence type="predicted"/>
<dbReference type="Proteomes" id="UP001355206">
    <property type="component" value="Unassembled WGS sequence"/>
</dbReference>
<dbReference type="EMBL" id="MLCA01000014">
    <property type="protein sequence ID" value="MEE7493305.1"/>
    <property type="molecule type" value="Genomic_DNA"/>
</dbReference>
<name>A0ABU7TUF0_9HYPH</name>
<reference evidence="1 2" key="1">
    <citation type="journal article" date="2012" name="Genet. Mol. Biol.">
        <title>Analysis of 16S rRNA and mxaF genes revealing insights into Methylobacterium niche-specific plant association.</title>
        <authorList>
            <person name="Dourado M.N."/>
            <person name="Andreote F.D."/>
            <person name="Dini-Andreote F."/>
            <person name="Conti R."/>
            <person name="Araujo J.M."/>
            <person name="Araujo W.L."/>
        </authorList>
    </citation>
    <scope>NUCLEOTIDE SEQUENCE [LARGE SCALE GENOMIC DNA]</scope>
    <source>
        <strain evidence="1 2">TC3-10</strain>
    </source>
</reference>
<evidence type="ECO:0008006" key="3">
    <source>
        <dbReference type="Google" id="ProtNLM"/>
    </source>
</evidence>